<evidence type="ECO:0000313" key="4">
    <source>
        <dbReference type="Proteomes" id="UP000676386"/>
    </source>
</evidence>
<proteinExistence type="predicted"/>
<feature type="chain" id="PRO_5045328192" evidence="2">
    <location>
        <begin position="22"/>
        <end position="371"/>
    </location>
</feature>
<dbReference type="EMBL" id="JAGTXB010000027">
    <property type="protein sequence ID" value="MBS0032038.1"/>
    <property type="molecule type" value="Genomic_DNA"/>
</dbReference>
<dbReference type="Gene3D" id="1.25.40.10">
    <property type="entry name" value="Tetratricopeptide repeat domain"/>
    <property type="match status" value="1"/>
</dbReference>
<reference evidence="3 4" key="1">
    <citation type="submission" date="2021-04" db="EMBL/GenBank/DDBJ databases">
        <title>Chitinophaga sp. nov., isolated from the rhizosphere soil.</title>
        <authorList>
            <person name="He S."/>
        </authorList>
    </citation>
    <scope>NUCLEOTIDE SEQUENCE [LARGE SCALE GENOMIC DNA]</scope>
    <source>
        <strain evidence="3 4">2R12</strain>
    </source>
</reference>
<feature type="signal peptide" evidence="2">
    <location>
        <begin position="1"/>
        <end position="21"/>
    </location>
</feature>
<dbReference type="InterPro" id="IPR019734">
    <property type="entry name" value="TPR_rpt"/>
</dbReference>
<name>A0ABS5JAI4_9BACT</name>
<evidence type="ECO:0000313" key="3">
    <source>
        <dbReference type="EMBL" id="MBS0032038.1"/>
    </source>
</evidence>
<keyword evidence="2" id="KW-0732">Signal</keyword>
<dbReference type="SUPFAM" id="SSF48452">
    <property type="entry name" value="TPR-like"/>
    <property type="match status" value="1"/>
</dbReference>
<dbReference type="Pfam" id="PF13432">
    <property type="entry name" value="TPR_16"/>
    <property type="match status" value="1"/>
</dbReference>
<dbReference type="RefSeq" id="WP_211977198.1">
    <property type="nucleotide sequence ID" value="NZ_CBFHAM010000018.1"/>
</dbReference>
<organism evidence="3 4">
    <name type="scientific">Chitinophaga hostae</name>
    <dbReference type="NCBI Taxonomy" id="2831022"/>
    <lineage>
        <taxon>Bacteria</taxon>
        <taxon>Pseudomonadati</taxon>
        <taxon>Bacteroidota</taxon>
        <taxon>Chitinophagia</taxon>
        <taxon>Chitinophagales</taxon>
        <taxon>Chitinophagaceae</taxon>
        <taxon>Chitinophaga</taxon>
    </lineage>
</organism>
<keyword evidence="1" id="KW-0802">TPR repeat</keyword>
<dbReference type="InterPro" id="IPR011990">
    <property type="entry name" value="TPR-like_helical_dom_sf"/>
</dbReference>
<accession>A0ABS5JAI4</accession>
<comment type="caution">
    <text evidence="3">The sequence shown here is derived from an EMBL/GenBank/DDBJ whole genome shotgun (WGS) entry which is preliminary data.</text>
</comment>
<dbReference type="SMART" id="SM00028">
    <property type="entry name" value="TPR"/>
    <property type="match status" value="3"/>
</dbReference>
<protein>
    <submittedName>
        <fullName evidence="3">Tetratricopeptide repeat protein</fullName>
    </submittedName>
</protein>
<gene>
    <name evidence="3" type="ORF">KE626_32195</name>
</gene>
<evidence type="ECO:0000256" key="2">
    <source>
        <dbReference type="SAM" id="SignalP"/>
    </source>
</evidence>
<dbReference type="PROSITE" id="PS50005">
    <property type="entry name" value="TPR"/>
    <property type="match status" value="2"/>
</dbReference>
<dbReference type="Proteomes" id="UP000676386">
    <property type="component" value="Unassembled WGS sequence"/>
</dbReference>
<keyword evidence="4" id="KW-1185">Reference proteome</keyword>
<feature type="repeat" description="TPR" evidence="1">
    <location>
        <begin position="96"/>
        <end position="129"/>
    </location>
</feature>
<dbReference type="Pfam" id="PF14559">
    <property type="entry name" value="TPR_19"/>
    <property type="match status" value="1"/>
</dbReference>
<sequence length="371" mass="42331">MKLRSSLFLCCSLLGVMSAMGQTNAEKAREKVAEAVKIMDSGKPAASIPVLEEAQKLDPDNIDIPYEIAYATYMMEDYKGARDMLKKLTRRDGAGPNVYQLLGNSYDLLEEPKKAISTYDDGLKLFPEAGNLYLERGVMEMKTKDYEKALQFFEKGIEMAPMFASNYYWAARIFCTSTQVEVWGMMYGEIFMNLERNTARTAHISKLLFDTYKSEITFPNDTSVSVSFCKKTSVTISLSANASPEELAKQLSNIKLPFGTTMYEPALSVAMVGDRTIDLASLNRIRTRFLDVYEQMGFQKKAPVVLFDFQREAREAGHLEAYNYWILSEGDKVAFNHWKLANDDKWIRFVDWFGEHQIKITADNKFNMAKY</sequence>
<evidence type="ECO:0000256" key="1">
    <source>
        <dbReference type="PROSITE-ProRule" id="PRU00339"/>
    </source>
</evidence>
<feature type="repeat" description="TPR" evidence="1">
    <location>
        <begin position="130"/>
        <end position="163"/>
    </location>
</feature>